<protein>
    <submittedName>
        <fullName evidence="1">Reverse transcriptase</fullName>
    </submittedName>
</protein>
<keyword evidence="1" id="KW-0808">Transferase</keyword>
<sequence>MAIGDFNANLSSENKKGGHVKGRKHWIGLWAMKLGWSISQSFDGDITSVIVRFTGKLKSQNKCVYSHIDQWRRKLLHKLSKVQQAMDLSGTNSLLQHELERLGRLQISNTLIVLIPKDSNPKNFSQFKPISLCSVSYKLVMKVNSIFLKILRQEQVGFIARRNIVGNVIIAQEVFHSMRSKKNLH</sequence>
<dbReference type="PANTHER" id="PTHR46890">
    <property type="entry name" value="NON-LTR RETROLELEMENT REVERSE TRANSCRIPTASE-LIKE PROTEIN-RELATED"/>
    <property type="match status" value="1"/>
</dbReference>
<evidence type="ECO:0000313" key="2">
    <source>
        <dbReference type="Proteomes" id="UP000325315"/>
    </source>
</evidence>
<dbReference type="OrthoDB" id="1002228at2759"/>
<evidence type="ECO:0000313" key="1">
    <source>
        <dbReference type="EMBL" id="KAA3477387.1"/>
    </source>
</evidence>
<dbReference type="Proteomes" id="UP000325315">
    <property type="component" value="Unassembled WGS sequence"/>
</dbReference>
<gene>
    <name evidence="1" type="ORF">EPI10_011275</name>
</gene>
<keyword evidence="1" id="KW-0548">Nucleotidyltransferase</keyword>
<keyword evidence="1" id="KW-0695">RNA-directed DNA polymerase</keyword>
<accession>A0A5B6W8D9</accession>
<dbReference type="EMBL" id="SMMG02000004">
    <property type="protein sequence ID" value="KAA3477387.1"/>
    <property type="molecule type" value="Genomic_DNA"/>
</dbReference>
<dbReference type="GO" id="GO:0003964">
    <property type="term" value="F:RNA-directed DNA polymerase activity"/>
    <property type="evidence" value="ECO:0007669"/>
    <property type="project" value="UniProtKB-KW"/>
</dbReference>
<reference evidence="2" key="1">
    <citation type="journal article" date="2019" name="Plant Biotechnol. J.">
        <title>Genome sequencing of the Australian wild diploid species Gossypium australe highlights disease resistance and delayed gland morphogenesis.</title>
        <authorList>
            <person name="Cai Y."/>
            <person name="Cai X."/>
            <person name="Wang Q."/>
            <person name="Wang P."/>
            <person name="Zhang Y."/>
            <person name="Cai C."/>
            <person name="Xu Y."/>
            <person name="Wang K."/>
            <person name="Zhou Z."/>
            <person name="Wang C."/>
            <person name="Geng S."/>
            <person name="Li B."/>
            <person name="Dong Q."/>
            <person name="Hou Y."/>
            <person name="Wang H."/>
            <person name="Ai P."/>
            <person name="Liu Z."/>
            <person name="Yi F."/>
            <person name="Sun M."/>
            <person name="An G."/>
            <person name="Cheng J."/>
            <person name="Zhang Y."/>
            <person name="Shi Q."/>
            <person name="Xie Y."/>
            <person name="Shi X."/>
            <person name="Chang Y."/>
            <person name="Huang F."/>
            <person name="Chen Y."/>
            <person name="Hong S."/>
            <person name="Mi L."/>
            <person name="Sun Q."/>
            <person name="Zhang L."/>
            <person name="Zhou B."/>
            <person name="Peng R."/>
            <person name="Zhang X."/>
            <person name="Liu F."/>
        </authorList>
    </citation>
    <scope>NUCLEOTIDE SEQUENCE [LARGE SCALE GENOMIC DNA]</scope>
    <source>
        <strain evidence="2">cv. PA1801</strain>
    </source>
</reference>
<name>A0A5B6W8D9_9ROSI</name>
<dbReference type="AlphaFoldDB" id="A0A5B6W8D9"/>
<keyword evidence="2" id="KW-1185">Reference proteome</keyword>
<dbReference type="PANTHER" id="PTHR46890:SF48">
    <property type="entry name" value="RNA-DIRECTED DNA POLYMERASE"/>
    <property type="match status" value="1"/>
</dbReference>
<dbReference type="InterPro" id="IPR052343">
    <property type="entry name" value="Retrotransposon-Effector_Assoc"/>
</dbReference>
<comment type="caution">
    <text evidence="1">The sequence shown here is derived from an EMBL/GenBank/DDBJ whole genome shotgun (WGS) entry which is preliminary data.</text>
</comment>
<proteinExistence type="predicted"/>
<organism evidence="1 2">
    <name type="scientific">Gossypium australe</name>
    <dbReference type="NCBI Taxonomy" id="47621"/>
    <lineage>
        <taxon>Eukaryota</taxon>
        <taxon>Viridiplantae</taxon>
        <taxon>Streptophyta</taxon>
        <taxon>Embryophyta</taxon>
        <taxon>Tracheophyta</taxon>
        <taxon>Spermatophyta</taxon>
        <taxon>Magnoliopsida</taxon>
        <taxon>eudicotyledons</taxon>
        <taxon>Gunneridae</taxon>
        <taxon>Pentapetalae</taxon>
        <taxon>rosids</taxon>
        <taxon>malvids</taxon>
        <taxon>Malvales</taxon>
        <taxon>Malvaceae</taxon>
        <taxon>Malvoideae</taxon>
        <taxon>Gossypium</taxon>
    </lineage>
</organism>